<comment type="subcellular location">
    <subcellularLocation>
        <location evidence="1">Cytoplasm</location>
        <location evidence="1">Cytoskeleton</location>
    </subcellularLocation>
</comment>
<dbReference type="Pfam" id="PF03271">
    <property type="entry name" value="EB1"/>
    <property type="match status" value="1"/>
</dbReference>
<dbReference type="EMBL" id="BPLF01000001">
    <property type="protein sequence ID" value="GIX62070.1"/>
    <property type="molecule type" value="Genomic_DNA"/>
</dbReference>
<dbReference type="InterPro" id="IPR001715">
    <property type="entry name" value="CH_dom"/>
</dbReference>
<evidence type="ECO:0000256" key="7">
    <source>
        <dbReference type="ARBA" id="ARBA00023212"/>
    </source>
</evidence>
<evidence type="ECO:0000256" key="11">
    <source>
        <dbReference type="SAM" id="MobiDB-lite"/>
    </source>
</evidence>
<dbReference type="Pfam" id="PF00307">
    <property type="entry name" value="CH"/>
    <property type="match status" value="1"/>
</dbReference>
<evidence type="ECO:0000256" key="9">
    <source>
        <dbReference type="PROSITE-ProRule" id="PRU00576"/>
    </source>
</evidence>
<keyword evidence="10" id="KW-0175">Coiled coil</keyword>
<feature type="region of interest" description="Disordered" evidence="11">
    <location>
        <begin position="180"/>
        <end position="263"/>
    </location>
</feature>
<evidence type="ECO:0000259" key="12">
    <source>
        <dbReference type="PROSITE" id="PS50021"/>
    </source>
</evidence>
<dbReference type="PANTHER" id="PTHR10623">
    <property type="entry name" value="MICROTUBULE-ASSOCIATED PROTEIN RP/EB FAMILY MEMBER"/>
    <property type="match status" value="1"/>
</dbReference>
<gene>
    <name evidence="14" type="ORF">BcabD6B2_15050</name>
</gene>
<evidence type="ECO:0000256" key="2">
    <source>
        <dbReference type="ARBA" id="ARBA00010729"/>
    </source>
</evidence>
<feature type="domain" description="EB1 C-terminal" evidence="13">
    <location>
        <begin position="322"/>
        <end position="389"/>
    </location>
</feature>
<evidence type="ECO:0000256" key="4">
    <source>
        <dbReference type="ARBA" id="ARBA00022618"/>
    </source>
</evidence>
<accession>A0AAV4LRD1</accession>
<keyword evidence="5 9" id="KW-0493">Microtubule</keyword>
<dbReference type="GO" id="GO:0051301">
    <property type="term" value="P:cell division"/>
    <property type="evidence" value="ECO:0007669"/>
    <property type="project" value="UniProtKB-KW"/>
</dbReference>
<dbReference type="InterPro" id="IPR036133">
    <property type="entry name" value="EB1_C_sf"/>
</dbReference>
<evidence type="ECO:0000313" key="15">
    <source>
        <dbReference type="Proteomes" id="UP001497744"/>
    </source>
</evidence>
<dbReference type="SUPFAM" id="SSF47576">
    <property type="entry name" value="Calponin-homology domain, CH-domain"/>
    <property type="match status" value="1"/>
</dbReference>
<feature type="compositionally biased region" description="Polar residues" evidence="11">
    <location>
        <begin position="237"/>
        <end position="252"/>
    </location>
</feature>
<dbReference type="PROSITE" id="PS50021">
    <property type="entry name" value="CH"/>
    <property type="match status" value="1"/>
</dbReference>
<comment type="caution">
    <text evidence="14">The sequence shown here is derived from an EMBL/GenBank/DDBJ whole genome shotgun (WGS) entry which is preliminary data.</text>
</comment>
<sequence>MSPHRGVEPSPLVGRSELIAWVNTALGVSIDRIEQCCNGAIYIQLMDLVHPGRVPLARVKFNAALEYEYLANYKVLQGVFTRLGVSKHIDVQKLTRGRYQDNLEFLQWMRSYVDSQRTVETSEYDGVRRRVIAVIRNCIANNSKAHLTLGSVASALPPWAQDGVTVPLIKECLAHVKSTAAAPSQDSARQPENGNGVPLSRRSSSDTKSVVRGIKTGPTSASTQEAKSRKVDPAFSNRGQPCNASARSTTAETHLKDSDSVGPILRSDSAETVVPAKDLEVQAERRRNIELESLLVAQRQRTEALTMTLDERDRSIAALQQQLEKQKEQLASVKKQLGQAQAERQVAKMSKEFYYNKLRRIEILCQKSTSGQLQVDPLFEIMYSTDNVS</sequence>
<feature type="compositionally biased region" description="Polar residues" evidence="11">
    <location>
        <begin position="181"/>
        <end position="193"/>
    </location>
</feature>
<dbReference type="PROSITE" id="PS51230">
    <property type="entry name" value="EB1_C"/>
    <property type="match status" value="1"/>
</dbReference>
<dbReference type="Proteomes" id="UP001497744">
    <property type="component" value="Unassembled WGS sequence"/>
</dbReference>
<evidence type="ECO:0000256" key="10">
    <source>
        <dbReference type="SAM" id="Coils"/>
    </source>
</evidence>
<evidence type="ECO:0000256" key="3">
    <source>
        <dbReference type="ARBA" id="ARBA00022490"/>
    </source>
</evidence>
<keyword evidence="4" id="KW-0132">Cell division</keyword>
<dbReference type="InterPro" id="IPR004953">
    <property type="entry name" value="EB1_C"/>
</dbReference>
<dbReference type="InterPro" id="IPR036872">
    <property type="entry name" value="CH_dom_sf"/>
</dbReference>
<dbReference type="Gene3D" id="1.10.418.10">
    <property type="entry name" value="Calponin-like domain"/>
    <property type="match status" value="1"/>
</dbReference>
<organism evidence="14 15">
    <name type="scientific">Babesia caballi</name>
    <dbReference type="NCBI Taxonomy" id="5871"/>
    <lineage>
        <taxon>Eukaryota</taxon>
        <taxon>Sar</taxon>
        <taxon>Alveolata</taxon>
        <taxon>Apicomplexa</taxon>
        <taxon>Aconoidasida</taxon>
        <taxon>Piroplasmida</taxon>
        <taxon>Babesiidae</taxon>
        <taxon>Babesia</taxon>
    </lineage>
</organism>
<protein>
    <submittedName>
        <fullName evidence="14">EB1 homolog, putative</fullName>
    </submittedName>
</protein>
<proteinExistence type="inferred from homology"/>
<dbReference type="SUPFAM" id="SSF140612">
    <property type="entry name" value="EB1 dimerisation domain-like"/>
    <property type="match status" value="1"/>
</dbReference>
<dbReference type="Gene3D" id="1.20.5.1430">
    <property type="match status" value="1"/>
</dbReference>
<evidence type="ECO:0000256" key="6">
    <source>
        <dbReference type="ARBA" id="ARBA00022776"/>
    </source>
</evidence>
<feature type="coiled-coil region" evidence="10">
    <location>
        <begin position="309"/>
        <end position="343"/>
    </location>
</feature>
<keyword evidence="15" id="KW-1185">Reference proteome</keyword>
<comment type="similarity">
    <text evidence="2">Belongs to the MAPRE family.</text>
</comment>
<dbReference type="InterPro" id="IPR027328">
    <property type="entry name" value="MAPRE"/>
</dbReference>
<keyword evidence="6" id="KW-0498">Mitosis</keyword>
<evidence type="ECO:0000256" key="8">
    <source>
        <dbReference type="ARBA" id="ARBA00023306"/>
    </source>
</evidence>
<reference evidence="14 15" key="1">
    <citation type="submission" date="2021-06" db="EMBL/GenBank/DDBJ databases">
        <title>Genome sequence of Babesia caballi.</title>
        <authorList>
            <person name="Yamagishi J."/>
            <person name="Kidaka T."/>
            <person name="Ochi A."/>
        </authorList>
    </citation>
    <scope>NUCLEOTIDE SEQUENCE [LARGE SCALE GENOMIC DNA]</scope>
    <source>
        <strain evidence="14">USDA-D6B2</strain>
    </source>
</reference>
<evidence type="ECO:0000259" key="13">
    <source>
        <dbReference type="PROSITE" id="PS51230"/>
    </source>
</evidence>
<dbReference type="AlphaFoldDB" id="A0AAV4LRD1"/>
<feature type="domain" description="Calponin-homology (CH)" evidence="12">
    <location>
        <begin position="12"/>
        <end position="114"/>
    </location>
</feature>
<dbReference type="GO" id="GO:0008017">
    <property type="term" value="F:microtubule binding"/>
    <property type="evidence" value="ECO:0007669"/>
    <property type="project" value="InterPro"/>
</dbReference>
<keyword evidence="8" id="KW-0131">Cell cycle</keyword>
<evidence type="ECO:0000256" key="5">
    <source>
        <dbReference type="ARBA" id="ARBA00022701"/>
    </source>
</evidence>
<dbReference type="GeneID" id="94193551"/>
<evidence type="ECO:0000313" key="14">
    <source>
        <dbReference type="EMBL" id="GIX62070.1"/>
    </source>
</evidence>
<dbReference type="RefSeq" id="XP_067714139.1">
    <property type="nucleotide sequence ID" value="XM_067858038.1"/>
</dbReference>
<evidence type="ECO:0000256" key="1">
    <source>
        <dbReference type="ARBA" id="ARBA00004245"/>
    </source>
</evidence>
<keyword evidence="3" id="KW-0963">Cytoplasm</keyword>
<keyword evidence="7" id="KW-0206">Cytoskeleton</keyword>
<dbReference type="GO" id="GO:0005874">
    <property type="term" value="C:microtubule"/>
    <property type="evidence" value="ECO:0007669"/>
    <property type="project" value="UniProtKB-KW"/>
</dbReference>
<dbReference type="FunFam" id="1.10.418.10:FF:000028">
    <property type="entry name" value="RP/EB family microtubule-associated protein"/>
    <property type="match status" value="1"/>
</dbReference>
<name>A0AAV4LRD1_BABCB</name>